<keyword evidence="3" id="KW-1185">Reference proteome</keyword>
<accession>A0AAN6NTG1</accession>
<feature type="region of interest" description="Disordered" evidence="1">
    <location>
        <begin position="113"/>
        <end position="134"/>
    </location>
</feature>
<dbReference type="AlphaFoldDB" id="A0AAN6NTG1"/>
<evidence type="ECO:0000256" key="1">
    <source>
        <dbReference type="SAM" id="MobiDB-lite"/>
    </source>
</evidence>
<proteinExistence type="predicted"/>
<reference evidence="2" key="2">
    <citation type="submission" date="2023-06" db="EMBL/GenBank/DDBJ databases">
        <authorList>
            <consortium name="Lawrence Berkeley National Laboratory"/>
            <person name="Mondo S.J."/>
            <person name="Hensen N."/>
            <person name="Bonometti L."/>
            <person name="Westerberg I."/>
            <person name="Brannstrom I.O."/>
            <person name="Guillou S."/>
            <person name="Cros-Aarteil S."/>
            <person name="Calhoun S."/>
            <person name="Haridas S."/>
            <person name="Kuo A."/>
            <person name="Pangilinan J."/>
            <person name="Riley R."/>
            <person name="Labutti K."/>
            <person name="Andreopoulos B."/>
            <person name="Lipzen A."/>
            <person name="Chen C."/>
            <person name="Yanf M."/>
            <person name="Daum C."/>
            <person name="Ng V."/>
            <person name="Clum A."/>
            <person name="Steindorff A."/>
            <person name="Ohm R."/>
            <person name="Martin F."/>
            <person name="Silar P."/>
            <person name="Natvig D."/>
            <person name="Lalanne C."/>
            <person name="Gautier V."/>
            <person name="Ament-Velasquez S.L."/>
            <person name="Kruys A."/>
            <person name="Hutchinson M.I."/>
            <person name="Powell A.J."/>
            <person name="Barry K."/>
            <person name="Miller A.N."/>
            <person name="Grigoriev I.V."/>
            <person name="Debuchy R."/>
            <person name="Gladieux P."/>
            <person name="Thoren M.H."/>
            <person name="Johannesson H."/>
        </authorList>
    </citation>
    <scope>NUCLEOTIDE SEQUENCE</scope>
    <source>
        <strain evidence="2">CBS 626.80</strain>
    </source>
</reference>
<name>A0AAN6NTG1_9PEZI</name>
<dbReference type="EMBL" id="MU859145">
    <property type="protein sequence ID" value="KAK3951540.1"/>
    <property type="molecule type" value="Genomic_DNA"/>
</dbReference>
<evidence type="ECO:0000313" key="2">
    <source>
        <dbReference type="EMBL" id="KAK3951540.1"/>
    </source>
</evidence>
<evidence type="ECO:0000313" key="3">
    <source>
        <dbReference type="Proteomes" id="UP001303222"/>
    </source>
</evidence>
<reference evidence="2" key="1">
    <citation type="journal article" date="2023" name="Mol. Phylogenet. Evol.">
        <title>Genome-scale phylogeny and comparative genomics of the fungal order Sordariales.</title>
        <authorList>
            <person name="Hensen N."/>
            <person name="Bonometti L."/>
            <person name="Westerberg I."/>
            <person name="Brannstrom I.O."/>
            <person name="Guillou S."/>
            <person name="Cros-Aarteil S."/>
            <person name="Calhoun S."/>
            <person name="Haridas S."/>
            <person name="Kuo A."/>
            <person name="Mondo S."/>
            <person name="Pangilinan J."/>
            <person name="Riley R."/>
            <person name="LaButti K."/>
            <person name="Andreopoulos B."/>
            <person name="Lipzen A."/>
            <person name="Chen C."/>
            <person name="Yan M."/>
            <person name="Daum C."/>
            <person name="Ng V."/>
            <person name="Clum A."/>
            <person name="Steindorff A."/>
            <person name="Ohm R.A."/>
            <person name="Martin F."/>
            <person name="Silar P."/>
            <person name="Natvig D.O."/>
            <person name="Lalanne C."/>
            <person name="Gautier V."/>
            <person name="Ament-Velasquez S.L."/>
            <person name="Kruys A."/>
            <person name="Hutchinson M.I."/>
            <person name="Powell A.J."/>
            <person name="Barry K."/>
            <person name="Miller A.N."/>
            <person name="Grigoriev I.V."/>
            <person name="Debuchy R."/>
            <person name="Gladieux P."/>
            <person name="Hiltunen Thoren M."/>
            <person name="Johannesson H."/>
        </authorList>
    </citation>
    <scope>NUCLEOTIDE SEQUENCE</scope>
    <source>
        <strain evidence="2">CBS 626.80</strain>
    </source>
</reference>
<sequence length="358" mass="40629">MASQRPQRNRRPPVFYGQEQEEDTFLQFQPPSPPKKPIDTRPPFDPDLVEECAFPSLNPVTHVGPGPSEVYKLRRQVREQQELKQMVEYEPWYHERIAKLSLRKRVVGRRDIGPFPGDVVEKASKGDKASRARSRGVSVEQVTYADTREDRLRWEKSREQELVWAVGSSSEGEEEEQEEEEEEEDNIQQRDMDVKTFRLLLTARNVNHRKQKEAVAAVEKARSHALSLATSQGRVNLVLPPASTLATAAGENQRDHDGDAVMGGGSLSQSTRQLVESLPKARWQFTIERWPKSPRRPTAAEKGKGKEVLPGEVSTIQSTMGPRRMSEGITRCFDGIDPLGVESPTVQPSMYRRIPSRR</sequence>
<organism evidence="2 3">
    <name type="scientific">Pseudoneurospora amorphoporcata</name>
    <dbReference type="NCBI Taxonomy" id="241081"/>
    <lineage>
        <taxon>Eukaryota</taxon>
        <taxon>Fungi</taxon>
        <taxon>Dikarya</taxon>
        <taxon>Ascomycota</taxon>
        <taxon>Pezizomycotina</taxon>
        <taxon>Sordariomycetes</taxon>
        <taxon>Sordariomycetidae</taxon>
        <taxon>Sordariales</taxon>
        <taxon>Sordariaceae</taxon>
        <taxon>Pseudoneurospora</taxon>
    </lineage>
</organism>
<comment type="caution">
    <text evidence="2">The sequence shown here is derived from an EMBL/GenBank/DDBJ whole genome shotgun (WGS) entry which is preliminary data.</text>
</comment>
<protein>
    <submittedName>
        <fullName evidence="2">Uncharacterized protein</fullName>
    </submittedName>
</protein>
<feature type="region of interest" description="Disordered" evidence="1">
    <location>
        <begin position="336"/>
        <end position="358"/>
    </location>
</feature>
<gene>
    <name evidence="2" type="ORF">QBC32DRAFT_371064</name>
</gene>
<feature type="compositionally biased region" description="Acidic residues" evidence="1">
    <location>
        <begin position="171"/>
        <end position="186"/>
    </location>
</feature>
<feature type="region of interest" description="Disordered" evidence="1">
    <location>
        <begin position="164"/>
        <end position="190"/>
    </location>
</feature>
<dbReference type="Proteomes" id="UP001303222">
    <property type="component" value="Unassembled WGS sequence"/>
</dbReference>
<feature type="region of interest" description="Disordered" evidence="1">
    <location>
        <begin position="1"/>
        <end position="47"/>
    </location>
</feature>
<feature type="compositionally biased region" description="Basic and acidic residues" evidence="1">
    <location>
        <begin position="119"/>
        <end position="130"/>
    </location>
</feature>